<sequence>MVAHFQATTLVASPSYPNSIAWSEENLVAVASGHIVTILNPALLTGPRGLIKIPPCEPFQIGLIHRKDLLTGSLLPISLSRETRPCVRSISWSPLGFASNSGCLLSVCTTDGRVKLYRRPYYEFSAQWIEGRVVKFCVRKRGFVNWNLGFRSAQFDRKVERLGNMIQKVTSVRMGGNGNGLNEREVLVEANIVYSHAKWERNECVPLPPLAFHVEHRIDRQLFAICTDPRASINQLTCGGNKDVSDNGFAPPYEEVATARTEVIMLPCSMLKKGSSVEVLEKKSGKFSKIDLDQDYLPSDSDEKPRKRNWESETYPVITSTQYASRSALLSSLVVAWSPELRLSPENDPCHLNSSFSNSSVLAVGGKSGKVSFWRIRKPHCYSIEQSKVSVDILLLGLIQAHGSWVTTISWVDNSSDISKSRVILATGCSDGSVKIWLGDTERLLNSTGVNCAFFSLLKEVITVNPAAISVLSLTVTSESLDEILLAIGKGSGSLEVCICDISNCKFRTAGLYEVHGQVITGLAWAFNGRHLYSCSQDIMRSWILCGSSLNEVPFPSTALGIWNSTPIPTVFDSYFGFAISSGNLVLATVRNYNADNLNPMYEARTQKAAVEFFWIGGQKSDFSRDTEFDREDVPGFSRRDLVCWESNILWSLQQYQNIHKPLVIWDVIAALSAFQTFAPKYVKNILFKWLSSWFVGSSVEFFNENILMNVSEYLPKIISRQMHVLNIICRRVLRGVFYDEEDEQHSLWPGLLISSERELRERLVAFNVVAVLNQASCSTTTTPWLPTGVAQMEQWVAMNHDRVHDQLKHAASKVKAISARSSYLLLNHSPHYGSEYDLTEKCSFCNASVPFDSPEFAFCNSVKCGDGVTESHKLSRCAISMQVCPITTPLWYCVCCQRLASTLAPQSLFSISSSPFDLKTLSEFSSLQVPLCPFCGILLQRLQPEFLLSTLPV</sequence>
<dbReference type="PROSITE" id="PS50082">
    <property type="entry name" value="WD_REPEATS_2"/>
    <property type="match status" value="1"/>
</dbReference>
<proteinExistence type="predicted"/>
<feature type="repeat" description="WD" evidence="1">
    <location>
        <begin position="399"/>
        <end position="437"/>
    </location>
</feature>
<dbReference type="PANTHER" id="PTHR15496:SF2">
    <property type="entry name" value="GENERAL TRANSCRIPTION FACTOR 3C POLYPEPTIDE 4"/>
    <property type="match status" value="1"/>
</dbReference>
<dbReference type="Gene3D" id="2.130.10.10">
    <property type="entry name" value="YVTN repeat-like/Quinoprotein amine dehydrogenase"/>
    <property type="match status" value="1"/>
</dbReference>
<dbReference type="EMBL" id="JACGCM010001189">
    <property type="protein sequence ID" value="KAF6159596.1"/>
    <property type="molecule type" value="Genomic_DNA"/>
</dbReference>
<dbReference type="Pfam" id="PF00400">
    <property type="entry name" value="WD40"/>
    <property type="match status" value="2"/>
</dbReference>
<dbReference type="InterPro" id="IPR001680">
    <property type="entry name" value="WD40_rpt"/>
</dbReference>
<dbReference type="SUPFAM" id="SSF50978">
    <property type="entry name" value="WD40 repeat-like"/>
    <property type="match status" value="1"/>
</dbReference>
<evidence type="ECO:0000256" key="1">
    <source>
        <dbReference type="PROSITE-ProRule" id="PRU00221"/>
    </source>
</evidence>
<dbReference type="InterPro" id="IPR036322">
    <property type="entry name" value="WD40_repeat_dom_sf"/>
</dbReference>
<protein>
    <recommendedName>
        <fullName evidence="4">Transcription factor IIIC 90kDa subunit N-terminal domain-containing protein</fullName>
    </recommendedName>
</protein>
<evidence type="ECO:0000313" key="3">
    <source>
        <dbReference type="Proteomes" id="UP000541444"/>
    </source>
</evidence>
<name>A0A7J7MXJ2_9MAGN</name>
<dbReference type="Proteomes" id="UP000541444">
    <property type="component" value="Unassembled WGS sequence"/>
</dbReference>
<evidence type="ECO:0008006" key="4">
    <source>
        <dbReference type="Google" id="ProtNLM"/>
    </source>
</evidence>
<comment type="caution">
    <text evidence="2">The sequence shown here is derived from an EMBL/GenBank/DDBJ whole genome shotgun (WGS) entry which is preliminary data.</text>
</comment>
<dbReference type="SMART" id="SM00320">
    <property type="entry name" value="WD40"/>
    <property type="match status" value="5"/>
</dbReference>
<evidence type="ECO:0000313" key="2">
    <source>
        <dbReference type="EMBL" id="KAF6159596.1"/>
    </source>
</evidence>
<organism evidence="2 3">
    <name type="scientific">Kingdonia uniflora</name>
    <dbReference type="NCBI Taxonomy" id="39325"/>
    <lineage>
        <taxon>Eukaryota</taxon>
        <taxon>Viridiplantae</taxon>
        <taxon>Streptophyta</taxon>
        <taxon>Embryophyta</taxon>
        <taxon>Tracheophyta</taxon>
        <taxon>Spermatophyta</taxon>
        <taxon>Magnoliopsida</taxon>
        <taxon>Ranunculales</taxon>
        <taxon>Circaeasteraceae</taxon>
        <taxon>Kingdonia</taxon>
    </lineage>
</organism>
<keyword evidence="1" id="KW-0853">WD repeat</keyword>
<dbReference type="AlphaFoldDB" id="A0A7J7MXJ2"/>
<accession>A0A7J7MXJ2</accession>
<dbReference type="OrthoDB" id="6021743at2759"/>
<gene>
    <name evidence="2" type="ORF">GIB67_034558</name>
</gene>
<dbReference type="GO" id="GO:0004402">
    <property type="term" value="F:histone acetyltransferase activity"/>
    <property type="evidence" value="ECO:0007669"/>
    <property type="project" value="InterPro"/>
</dbReference>
<dbReference type="InterPro" id="IPR044230">
    <property type="entry name" value="GTF3C4"/>
</dbReference>
<dbReference type="PANTHER" id="PTHR15496">
    <property type="entry name" value="GENERAL TRANSCRIPTION FACTOR 3C POLYPEPTIDE 4 FAMILY"/>
    <property type="match status" value="1"/>
</dbReference>
<keyword evidence="3" id="KW-1185">Reference proteome</keyword>
<dbReference type="GO" id="GO:0006384">
    <property type="term" value="P:transcription initiation at RNA polymerase III promoter"/>
    <property type="evidence" value="ECO:0007669"/>
    <property type="project" value="InterPro"/>
</dbReference>
<reference evidence="2 3" key="1">
    <citation type="journal article" date="2020" name="IScience">
        <title>Genome Sequencing of the Endangered Kingdonia uniflora (Circaeasteraceae, Ranunculales) Reveals Potential Mechanisms of Evolutionary Specialization.</title>
        <authorList>
            <person name="Sun Y."/>
            <person name="Deng T."/>
            <person name="Zhang A."/>
            <person name="Moore M.J."/>
            <person name="Landis J.B."/>
            <person name="Lin N."/>
            <person name="Zhang H."/>
            <person name="Zhang X."/>
            <person name="Huang J."/>
            <person name="Zhang X."/>
            <person name="Sun H."/>
            <person name="Wang H."/>
        </authorList>
    </citation>
    <scope>NUCLEOTIDE SEQUENCE [LARGE SCALE GENOMIC DNA]</scope>
    <source>
        <strain evidence="2">TB1705</strain>
        <tissue evidence="2">Leaf</tissue>
    </source>
</reference>
<dbReference type="InterPro" id="IPR015943">
    <property type="entry name" value="WD40/YVTN_repeat-like_dom_sf"/>
</dbReference>
<dbReference type="GO" id="GO:0000127">
    <property type="term" value="C:transcription factor TFIIIC complex"/>
    <property type="evidence" value="ECO:0007669"/>
    <property type="project" value="InterPro"/>
</dbReference>